<dbReference type="OMA" id="NIENWAR"/>
<feature type="binding site" evidence="5">
    <location>
        <position position="610"/>
    </location>
    <ligand>
        <name>Zn(2+)</name>
        <dbReference type="ChEBI" id="CHEBI:29105"/>
        <label>1</label>
    </ligand>
</feature>
<keyword evidence="7" id="KW-0812">Transmembrane</keyword>
<dbReference type="GO" id="GO:0007165">
    <property type="term" value="P:signal transduction"/>
    <property type="evidence" value="ECO:0007669"/>
    <property type="project" value="InterPro"/>
</dbReference>
<dbReference type="GO" id="GO:0046872">
    <property type="term" value="F:metal ion binding"/>
    <property type="evidence" value="ECO:0007669"/>
    <property type="project" value="UniProtKB-KW"/>
</dbReference>
<dbReference type="InterPro" id="IPR023174">
    <property type="entry name" value="PDEase_CS"/>
</dbReference>
<feature type="domain" description="PDEase" evidence="8">
    <location>
        <begin position="487"/>
        <end position="831"/>
    </location>
</feature>
<feature type="transmembrane region" description="Helical" evidence="7">
    <location>
        <begin position="113"/>
        <end position="131"/>
    </location>
</feature>
<keyword evidence="1 5" id="KW-0479">Metal-binding</keyword>
<keyword evidence="10" id="KW-1185">Reference proteome</keyword>
<dbReference type="EMBL" id="CAJNNV010031321">
    <property type="protein sequence ID" value="CAE8635618.1"/>
    <property type="molecule type" value="Genomic_DNA"/>
</dbReference>
<feature type="binding site" evidence="4">
    <location>
        <position position="611"/>
    </location>
    <ligand>
        <name>AMP</name>
        <dbReference type="ChEBI" id="CHEBI:456215"/>
    </ligand>
</feature>
<reference evidence="9" key="1">
    <citation type="submission" date="2021-02" db="EMBL/GenBank/DDBJ databases">
        <authorList>
            <person name="Dougan E. K."/>
            <person name="Rhodes N."/>
            <person name="Thang M."/>
            <person name="Chan C."/>
        </authorList>
    </citation>
    <scope>NUCLEOTIDE SEQUENCE</scope>
</reference>
<feature type="binding site" evidence="4">
    <location>
        <position position="784"/>
    </location>
    <ligand>
        <name>AMP</name>
        <dbReference type="ChEBI" id="CHEBI:456215"/>
    </ligand>
</feature>
<keyword evidence="2 6" id="KW-0378">Hydrolase</keyword>
<dbReference type="PANTHER" id="PTHR11347">
    <property type="entry name" value="CYCLIC NUCLEOTIDE PHOSPHODIESTERASE"/>
    <property type="match status" value="1"/>
</dbReference>
<keyword evidence="7" id="KW-1133">Transmembrane helix</keyword>
<evidence type="ECO:0000256" key="4">
    <source>
        <dbReference type="PIRSR" id="PIRSR623088-2"/>
    </source>
</evidence>
<evidence type="ECO:0000313" key="9">
    <source>
        <dbReference type="EMBL" id="CAE8635618.1"/>
    </source>
</evidence>
<dbReference type="CDD" id="cd00077">
    <property type="entry name" value="HDc"/>
    <property type="match status" value="1"/>
</dbReference>
<feature type="binding site" evidence="4">
    <location>
        <position position="733"/>
    </location>
    <ligand>
        <name>AMP</name>
        <dbReference type="ChEBI" id="CHEBI:456215"/>
    </ligand>
</feature>
<evidence type="ECO:0000256" key="5">
    <source>
        <dbReference type="PIRSR" id="PIRSR623088-3"/>
    </source>
</evidence>
<evidence type="ECO:0000256" key="7">
    <source>
        <dbReference type="SAM" id="Phobius"/>
    </source>
</evidence>
<evidence type="ECO:0000256" key="6">
    <source>
        <dbReference type="RuleBase" id="RU363067"/>
    </source>
</evidence>
<dbReference type="GO" id="GO:0004114">
    <property type="term" value="F:3',5'-cyclic-nucleotide phosphodiesterase activity"/>
    <property type="evidence" value="ECO:0007669"/>
    <property type="project" value="InterPro"/>
</dbReference>
<accession>A0A813HDC6</accession>
<name>A0A813HDC6_POLGL</name>
<feature type="binding site" evidence="5">
    <location>
        <position position="611"/>
    </location>
    <ligand>
        <name>Zn(2+)</name>
        <dbReference type="ChEBI" id="CHEBI:29105"/>
        <label>2</label>
    </ligand>
</feature>
<dbReference type="PROSITE" id="PS51845">
    <property type="entry name" value="PDEASE_I_2"/>
    <property type="match status" value="1"/>
</dbReference>
<feature type="binding site" evidence="5">
    <location>
        <position position="574"/>
    </location>
    <ligand>
        <name>Zn(2+)</name>
        <dbReference type="ChEBI" id="CHEBI:29105"/>
        <label>1</label>
    </ligand>
</feature>
<protein>
    <recommendedName>
        <fullName evidence="6">Phosphodiesterase</fullName>
        <ecNumber evidence="6">3.1.4.-</ecNumber>
    </recommendedName>
</protein>
<feature type="transmembrane region" description="Helical" evidence="7">
    <location>
        <begin position="377"/>
        <end position="398"/>
    </location>
</feature>
<comment type="cofactor">
    <cofactor evidence="6">
        <name>a divalent metal cation</name>
        <dbReference type="ChEBI" id="CHEBI:60240"/>
    </cofactor>
    <text evidence="6">Binds 2 divalent metal cations per subunit. Site 1 may preferentially bind zinc ions, while site 2 has a preference for magnesium and/or manganese ions.</text>
</comment>
<evidence type="ECO:0000259" key="8">
    <source>
        <dbReference type="PROSITE" id="PS51845"/>
    </source>
</evidence>
<gene>
    <name evidence="9" type="ORF">PGLA1383_LOCUS51212</name>
</gene>
<keyword evidence="7" id="KW-0472">Membrane</keyword>
<feature type="transmembrane region" description="Helical" evidence="7">
    <location>
        <begin position="238"/>
        <end position="257"/>
    </location>
</feature>
<feature type="transmembrane region" description="Helical" evidence="7">
    <location>
        <begin position="138"/>
        <end position="160"/>
    </location>
</feature>
<feature type="binding site" evidence="5">
    <location>
        <position position="733"/>
    </location>
    <ligand>
        <name>Zn(2+)</name>
        <dbReference type="ChEBI" id="CHEBI:29105"/>
        <label>1</label>
    </ligand>
</feature>
<feature type="binding site" evidence="5">
    <location>
        <position position="611"/>
    </location>
    <ligand>
        <name>Zn(2+)</name>
        <dbReference type="ChEBI" id="CHEBI:29105"/>
        <label>1</label>
    </ligand>
</feature>
<sequence length="868" mass="97537">MAKVAPIVEDSGSGPYIPALRVKPRRPSDTEKIKMEPPVGKGDILSPFKLLRNSIRQVLARSGWYDSPHVISMRKFLRGKYFTILAMFSLFLALFLGELFQCGQVPTNVAQDSILSIVFAIFLFEFIGLSLTDPNYIFGFFFWMDLLGTASMLMDISYMYGSDATQVSMLNGAEGQDNVIVVRAARAAKLGARAGRLSRVLKILRFLPFLNNGEQDHKQVKMAKVISNQLNIVLSTRVAFLTICIVVVLPVFNLFIYPETDDSMSAWAELLNRNAEKFRAALLAGNSSQALSFGDLLESETIRFVDFYSSLTYGPFFICYGEKVHHHYGGSFDCKPDELTLNYASVFSKPRRLSNIRQVDEAYVSIQFDMSTTKTQVIMSVFGMLMSKSIAGVALVPLERMLNVVRERSKNTNTNQVHSNQALRGDGGCRDNDNSDCILDQLTIGSVLSANSREIMHFYVKLPGVCQLRREIMHLYANRREIKATGSDSRFRPSMEAMLSKIPQDSIEQLDTAFFDANAPAKDLKIALATYMVTYHEGCANWVQDNVPDAILFKFMSTVEAKYPTTNAFHNYSHGIDVLYSVSRHMRMTSSDSFLSDTSQFLLLIASIAHDVGHLGVNNQYLVETNHELAVKYNDRSPLENLHCAMLFQIASSSPDLNIWVNVGKSLYQEMRKGIIAAILHTDMLKHNDMMKELTLLYQMNSESFDNLKPADVVMGHPSNAQLLMNALLHGADIGNPMKPWKLCEMYAHACLDEFFAQGDMEKAAGVPVQMLNDREKVNRPNSQVGFIEFVICPMCESLVNLFPQLDHLAEDLAVNVTKWSQLWIDEAQPSEEAAGKVKARVEKISTRCQAVCRDFRGIQEHTNLKYV</sequence>
<dbReference type="Gene3D" id="1.10.1300.10">
    <property type="entry name" value="3'5'-cyclic nucleotide phosphodiesterase, catalytic domain"/>
    <property type="match status" value="1"/>
</dbReference>
<evidence type="ECO:0000256" key="2">
    <source>
        <dbReference type="ARBA" id="ARBA00022801"/>
    </source>
</evidence>
<feature type="binding site" evidence="4">
    <location>
        <begin position="570"/>
        <end position="574"/>
    </location>
    <ligand>
        <name>AMP</name>
        <dbReference type="ChEBI" id="CHEBI:456215"/>
    </ligand>
</feature>
<dbReference type="InterPro" id="IPR003607">
    <property type="entry name" value="HD/PDEase_dom"/>
</dbReference>
<dbReference type="EC" id="3.1.4.-" evidence="6"/>
<evidence type="ECO:0000313" key="10">
    <source>
        <dbReference type="Proteomes" id="UP000654075"/>
    </source>
</evidence>
<dbReference type="InterPro" id="IPR036971">
    <property type="entry name" value="PDEase_catalytic_dom_sf"/>
</dbReference>
<dbReference type="Proteomes" id="UP000654075">
    <property type="component" value="Unassembled WGS sequence"/>
</dbReference>
<proteinExistence type="inferred from homology"/>
<dbReference type="Pfam" id="PF00233">
    <property type="entry name" value="PDEase_I"/>
    <property type="match status" value="1"/>
</dbReference>
<dbReference type="InterPro" id="IPR002073">
    <property type="entry name" value="PDEase_catalytic_dom"/>
</dbReference>
<feature type="transmembrane region" description="Helical" evidence="7">
    <location>
        <begin position="81"/>
        <end position="101"/>
    </location>
</feature>
<dbReference type="OrthoDB" id="189220at2759"/>
<evidence type="ECO:0000256" key="3">
    <source>
        <dbReference type="PIRSR" id="PIRSR623088-1"/>
    </source>
</evidence>
<dbReference type="AlphaFoldDB" id="A0A813HDC6"/>
<dbReference type="InterPro" id="IPR023088">
    <property type="entry name" value="PDEase"/>
</dbReference>
<dbReference type="PROSITE" id="PS00126">
    <property type="entry name" value="PDEASE_I_1"/>
    <property type="match status" value="1"/>
</dbReference>
<feature type="active site" description="Proton donor" evidence="3">
    <location>
        <position position="570"/>
    </location>
</feature>
<comment type="similarity">
    <text evidence="6">Belongs to the cyclic nucleotide phosphodiesterase family.</text>
</comment>
<evidence type="ECO:0000256" key="1">
    <source>
        <dbReference type="ARBA" id="ARBA00022723"/>
    </source>
</evidence>
<comment type="caution">
    <text evidence="9">The sequence shown here is derived from an EMBL/GenBank/DDBJ whole genome shotgun (WGS) entry which is preliminary data.</text>
</comment>
<dbReference type="PRINTS" id="PR00387">
    <property type="entry name" value="PDIESTERASE1"/>
</dbReference>
<organism evidence="9 10">
    <name type="scientific">Polarella glacialis</name>
    <name type="common">Dinoflagellate</name>
    <dbReference type="NCBI Taxonomy" id="89957"/>
    <lineage>
        <taxon>Eukaryota</taxon>
        <taxon>Sar</taxon>
        <taxon>Alveolata</taxon>
        <taxon>Dinophyceae</taxon>
        <taxon>Suessiales</taxon>
        <taxon>Suessiaceae</taxon>
        <taxon>Polarella</taxon>
    </lineage>
</organism>
<dbReference type="SUPFAM" id="SSF109604">
    <property type="entry name" value="HD-domain/PDEase-like"/>
    <property type="match status" value="1"/>
</dbReference>